<keyword evidence="2" id="KW-1185">Reference proteome</keyword>
<organism evidence="1 2">
    <name type="scientific">Lasiodiplodia mahajangana</name>
    <dbReference type="NCBI Taxonomy" id="1108764"/>
    <lineage>
        <taxon>Eukaryota</taxon>
        <taxon>Fungi</taxon>
        <taxon>Dikarya</taxon>
        <taxon>Ascomycota</taxon>
        <taxon>Pezizomycotina</taxon>
        <taxon>Dothideomycetes</taxon>
        <taxon>Dothideomycetes incertae sedis</taxon>
        <taxon>Botryosphaeriales</taxon>
        <taxon>Botryosphaeriaceae</taxon>
        <taxon>Lasiodiplodia</taxon>
    </lineage>
</organism>
<reference evidence="1" key="1">
    <citation type="submission" date="2022-12" db="EMBL/GenBank/DDBJ databases">
        <title>Genome Sequence of Lasiodiplodia mahajangana.</title>
        <authorList>
            <person name="Buettner E."/>
        </authorList>
    </citation>
    <scope>NUCLEOTIDE SEQUENCE</scope>
    <source>
        <strain evidence="1">VT137</strain>
    </source>
</reference>
<evidence type="ECO:0000313" key="1">
    <source>
        <dbReference type="EMBL" id="KAJ8132005.1"/>
    </source>
</evidence>
<proteinExistence type="predicted"/>
<dbReference type="Proteomes" id="UP001153332">
    <property type="component" value="Unassembled WGS sequence"/>
</dbReference>
<protein>
    <submittedName>
        <fullName evidence="1">Uncharacterized protein</fullName>
    </submittedName>
</protein>
<evidence type="ECO:0000313" key="2">
    <source>
        <dbReference type="Proteomes" id="UP001153332"/>
    </source>
</evidence>
<gene>
    <name evidence="1" type="ORF">O1611_g1616</name>
</gene>
<dbReference type="EMBL" id="JAPUUL010000193">
    <property type="protein sequence ID" value="KAJ8132005.1"/>
    <property type="molecule type" value="Genomic_DNA"/>
</dbReference>
<accession>A0ACC2JWW0</accession>
<name>A0ACC2JWW0_9PEZI</name>
<comment type="caution">
    <text evidence="1">The sequence shown here is derived from an EMBL/GenBank/DDBJ whole genome shotgun (WGS) entry which is preliminary data.</text>
</comment>
<sequence length="638" mass="69876">MANTFNLVWRGLTSITGGLLAGILTAVGHHLYYASLEGTYTGGDLVILGYRVSHQTFAISIGTGFAFIARAFLLFAVSGAYAQVFWRAATHARKLNTLEEVDAMFSVLSNLFAFSQGRVWWKYPALLLIALIAWLLPIAFTIPSSSLAVIFTPVTTSASKIVPNFDFASLRYVSDMSVAGFALNNEQNGVTVPSPVYSYNGPSYEVERIATAVASGGGILPITPPAPNSSWQLNFYGPSIRCHPVDAHTRLDMETNIAHWIWNETSEDYGYPLENCLQPPGYLAWWSQDGSVVPFTGPISPLTSDLIDYSFFVAVMPDLVKAGDACDRINLSTHSQPLGPGNMTYLQCALHNSSYFVTFSYQSGSQSINIQADDRELLSYMAIADAFRQIIEGSVKRGRDKGFSVDTSIISTVLAETPELSFLSLKDSGSHLDTLQTELLRRNTSRVQSLFSTRNMHQGKPLQHAIEEMFQNITISLLSSELLQPNATSEFAPPMPNVTITSYEPKYHYSSQQLWIAYGVAIAFSAATSIFGVRAIFFGNASYSNDFSAVYRTAYGSNLDVVMRAEDMKATDPLPRYIAKATLYITSTNSTNQLAPRDAQSFTMATGESSETLIERGIETAEAGCNESQVAEYSDARS</sequence>